<dbReference type="PANTHER" id="PTHR43101">
    <property type="entry name" value="BETA-FRUCTOSIDASE"/>
    <property type="match status" value="1"/>
</dbReference>
<protein>
    <recommendedName>
        <fullName evidence="4 8">Sucrose-6-phosphate hydrolase</fullName>
        <ecNumber evidence="3 8">3.2.1.26</ecNumber>
    </recommendedName>
    <alternativeName>
        <fullName evidence="7 9">Invertase</fullName>
    </alternativeName>
</protein>
<comment type="subcellular location">
    <subcellularLocation>
        <location evidence="9">Cytoplasm</location>
    </subcellularLocation>
</comment>
<dbReference type="Pfam" id="PF08244">
    <property type="entry name" value="Glyco_hydro_32C"/>
    <property type="match status" value="1"/>
</dbReference>
<evidence type="ECO:0000259" key="11">
    <source>
        <dbReference type="Pfam" id="PF08244"/>
    </source>
</evidence>
<feature type="domain" description="Glycosyl hydrolase family 32 N-terminal" evidence="10">
    <location>
        <begin position="29"/>
        <end position="334"/>
    </location>
</feature>
<organism evidence="12 13">
    <name type="scientific">Candidatus Enterococcus lowellii</name>
    <dbReference type="NCBI Taxonomy" id="2230877"/>
    <lineage>
        <taxon>Bacteria</taxon>
        <taxon>Bacillati</taxon>
        <taxon>Bacillota</taxon>
        <taxon>Bacilli</taxon>
        <taxon>Lactobacillales</taxon>
        <taxon>Enterococcaceae</taxon>
        <taxon>Enterococcus</taxon>
    </lineage>
</organism>
<evidence type="ECO:0000256" key="6">
    <source>
        <dbReference type="ARBA" id="ARBA00023295"/>
    </source>
</evidence>
<evidence type="ECO:0000256" key="7">
    <source>
        <dbReference type="ARBA" id="ARBA00033367"/>
    </source>
</evidence>
<evidence type="ECO:0000256" key="2">
    <source>
        <dbReference type="ARBA" id="ARBA00009902"/>
    </source>
</evidence>
<evidence type="ECO:0000256" key="4">
    <source>
        <dbReference type="ARBA" id="ARBA00019623"/>
    </source>
</evidence>
<dbReference type="RefSeq" id="WP_243430522.1">
    <property type="nucleotide sequence ID" value="NZ_CP147251.1"/>
</dbReference>
<dbReference type="Pfam" id="PF00251">
    <property type="entry name" value="Glyco_hydro_32N"/>
    <property type="match status" value="1"/>
</dbReference>
<dbReference type="InterPro" id="IPR023296">
    <property type="entry name" value="Glyco_hydro_beta-prop_sf"/>
</dbReference>
<comment type="similarity">
    <text evidence="2 8">Belongs to the glycosyl hydrolase 32 family.</text>
</comment>
<name>A0ABZ2SLC2_9ENTE</name>
<dbReference type="InterPro" id="IPR006232">
    <property type="entry name" value="Suc6P_hydrolase"/>
</dbReference>
<reference evidence="12 13" key="1">
    <citation type="submission" date="2024-03" db="EMBL/GenBank/DDBJ databases">
        <title>The Genome Sequence of Enterococcus sp. DIV2402.</title>
        <authorList>
            <consortium name="The Broad Institute Genomics Platform"/>
            <consortium name="The Broad Institute Microbial Omics Core"/>
            <consortium name="The Broad Institute Genomic Center for Infectious Diseases"/>
            <person name="Earl A."/>
            <person name="Manson A."/>
            <person name="Gilmore M."/>
            <person name="Schwartman J."/>
            <person name="Shea T."/>
            <person name="Abouelleil A."/>
            <person name="Cao P."/>
            <person name="Chapman S."/>
            <person name="Cusick C."/>
            <person name="Young S."/>
            <person name="Neafsey D."/>
            <person name="Nusbaum C."/>
            <person name="Birren B."/>
        </authorList>
    </citation>
    <scope>NUCLEOTIDE SEQUENCE [LARGE SCALE GENOMIC DNA]</scope>
    <source>
        <strain evidence="12 13">DIV2402</strain>
    </source>
</reference>
<dbReference type="EC" id="3.2.1.26" evidence="3 8"/>
<evidence type="ECO:0000256" key="9">
    <source>
        <dbReference type="RuleBase" id="RU365015"/>
    </source>
</evidence>
<dbReference type="NCBIfam" id="TIGR01322">
    <property type="entry name" value="scrB_fam"/>
    <property type="match status" value="1"/>
</dbReference>
<dbReference type="SMART" id="SM00640">
    <property type="entry name" value="Glyco_32"/>
    <property type="match status" value="1"/>
</dbReference>
<keyword evidence="6 8" id="KW-0326">Glycosidase</keyword>
<sequence length="492" mass="57174">MHKIEVEKANEFIRKKIHEVIPTYRNHYHLMAPIGWINDPNGFVYFKGEYHLFFQYYPYDSVWGPMHWGHAKSKDLVHWESLPVALAPSEEYDINGCFSGSAIEKDGKLYLIYTGHVEEGEYRREVQCLAVSEDGIHFEKYVNNPIIAEEHIDGIGNIAEFRDPKVFQHEDIYYTIVASQTEDKRGQMLLFESIDLFEWRFKSVVAEGEADQGVMWECPDLFHLDGKDVLIFSPIEMEPVDYSYLNTSSTVVFIGKMDWETGKLAVENYHEIDYGLDFYAPQTCEGPNGERIMVAWMQMWHRTIPTHDLKHLWSGSMTLPRELHVKDNCLIQTPPKAIYDEFEEIISIEDQMIASGQISFAGSVFNQQYIQLIVDIVEGQKITFLYAQDKESLRLEYDTSTSLLSFSRENMGYDIKGIEKKQLTKREVRIPLMDNQLKLEIFRDTSSVEIFTATGETMTFTFYEKEKGNHMHLQTSEGPLVIQKFKSSKISK</sequence>
<comment type="pathway">
    <text evidence="1 9">Glycan biosynthesis; sucrose metabolism.</text>
</comment>
<dbReference type="SUPFAM" id="SSF75005">
    <property type="entry name" value="Arabinanase/levansucrase/invertase"/>
    <property type="match status" value="1"/>
</dbReference>
<evidence type="ECO:0000256" key="8">
    <source>
        <dbReference type="RuleBase" id="RU362110"/>
    </source>
</evidence>
<evidence type="ECO:0000256" key="3">
    <source>
        <dbReference type="ARBA" id="ARBA00012758"/>
    </source>
</evidence>
<evidence type="ECO:0000256" key="1">
    <source>
        <dbReference type="ARBA" id="ARBA00004914"/>
    </source>
</evidence>
<dbReference type="Gene3D" id="2.115.10.20">
    <property type="entry name" value="Glycosyl hydrolase domain, family 43"/>
    <property type="match status" value="1"/>
</dbReference>
<dbReference type="InterPro" id="IPR001362">
    <property type="entry name" value="Glyco_hydro_32"/>
</dbReference>
<keyword evidence="5 8" id="KW-0378">Hydrolase</keyword>
<evidence type="ECO:0000313" key="13">
    <source>
        <dbReference type="Proteomes" id="UP000664701"/>
    </source>
</evidence>
<gene>
    <name evidence="12" type="ORF">DOK78_001276</name>
</gene>
<evidence type="ECO:0000313" key="12">
    <source>
        <dbReference type="EMBL" id="WYJ76643.1"/>
    </source>
</evidence>
<feature type="domain" description="Glycosyl hydrolase family 32 C-terminal" evidence="11">
    <location>
        <begin position="388"/>
        <end position="479"/>
    </location>
</feature>
<proteinExistence type="inferred from homology"/>
<comment type="function">
    <text evidence="9">Enables the bacterium to metabolize sucrose as a sole carbon source.</text>
</comment>
<evidence type="ECO:0000259" key="10">
    <source>
        <dbReference type="Pfam" id="PF00251"/>
    </source>
</evidence>
<dbReference type="CDD" id="cd08996">
    <property type="entry name" value="GH32_FFase"/>
    <property type="match status" value="1"/>
</dbReference>
<dbReference type="InterPro" id="IPR013148">
    <property type="entry name" value="Glyco_hydro_32_N"/>
</dbReference>
<dbReference type="PANTHER" id="PTHR43101:SF1">
    <property type="entry name" value="BETA-FRUCTOSIDASE"/>
    <property type="match status" value="1"/>
</dbReference>
<dbReference type="InterPro" id="IPR051214">
    <property type="entry name" value="GH32_Enzymes"/>
</dbReference>
<keyword evidence="9" id="KW-0119">Carbohydrate metabolism</keyword>
<accession>A0ABZ2SLC2</accession>
<comment type="catalytic activity">
    <reaction evidence="8">
        <text>Hydrolysis of terminal non-reducing beta-D-fructofuranoside residues in beta-D-fructofuranosides.</text>
        <dbReference type="EC" id="3.2.1.26"/>
    </reaction>
</comment>
<keyword evidence="13" id="KW-1185">Reference proteome</keyword>
<dbReference type="InterPro" id="IPR013320">
    <property type="entry name" value="ConA-like_dom_sf"/>
</dbReference>
<dbReference type="Proteomes" id="UP000664701">
    <property type="component" value="Chromosome"/>
</dbReference>
<dbReference type="Gene3D" id="2.60.120.560">
    <property type="entry name" value="Exo-inulinase, domain 1"/>
    <property type="match status" value="1"/>
</dbReference>
<evidence type="ECO:0000256" key="5">
    <source>
        <dbReference type="ARBA" id="ARBA00022801"/>
    </source>
</evidence>
<dbReference type="EMBL" id="CP147251">
    <property type="protein sequence ID" value="WYJ76643.1"/>
    <property type="molecule type" value="Genomic_DNA"/>
</dbReference>
<keyword evidence="9" id="KW-0963">Cytoplasm</keyword>
<dbReference type="InterPro" id="IPR013189">
    <property type="entry name" value="Glyco_hydro_32_C"/>
</dbReference>
<dbReference type="SUPFAM" id="SSF49899">
    <property type="entry name" value="Concanavalin A-like lectins/glucanases"/>
    <property type="match status" value="1"/>
</dbReference>